<dbReference type="AlphaFoldDB" id="A0A432G393"/>
<gene>
    <name evidence="5" type="ORF">DSY97_08775</name>
</gene>
<comment type="caution">
    <text evidence="5">The sequence shown here is derived from an EMBL/GenBank/DDBJ whole genome shotgun (WGS) entry which is preliminary data.</text>
</comment>
<dbReference type="InterPro" id="IPR051270">
    <property type="entry name" value="Tyrosine-tRNA_ligase_regulator"/>
</dbReference>
<dbReference type="SUPFAM" id="SSF50249">
    <property type="entry name" value="Nucleic acid-binding proteins"/>
    <property type="match status" value="1"/>
</dbReference>
<accession>A0A432G393</accession>
<dbReference type="PROSITE" id="PS50886">
    <property type="entry name" value="TRBD"/>
    <property type="match status" value="1"/>
</dbReference>
<dbReference type="NCBIfam" id="NF007494">
    <property type="entry name" value="PRK10089.1-3"/>
    <property type="match status" value="1"/>
</dbReference>
<dbReference type="EMBL" id="QNZL01000232">
    <property type="protein sequence ID" value="RTZ77958.1"/>
    <property type="molecule type" value="Genomic_DNA"/>
</dbReference>
<dbReference type="InterPro" id="IPR012340">
    <property type="entry name" value="NA-bd_OB-fold"/>
</dbReference>
<dbReference type="NCBIfam" id="TIGR02222">
    <property type="entry name" value="chap_CsaA"/>
    <property type="match status" value="1"/>
</dbReference>
<protein>
    <submittedName>
        <fullName evidence="5">tRNA-binding protein</fullName>
    </submittedName>
</protein>
<evidence type="ECO:0000259" key="4">
    <source>
        <dbReference type="PROSITE" id="PS50886"/>
    </source>
</evidence>
<dbReference type="Proteomes" id="UP000286801">
    <property type="component" value="Unassembled WGS sequence"/>
</dbReference>
<dbReference type="CDD" id="cd02798">
    <property type="entry name" value="tRNA_bind_CsaA"/>
    <property type="match status" value="1"/>
</dbReference>
<keyword evidence="2 3" id="KW-0694">RNA-binding</keyword>
<dbReference type="Pfam" id="PF01588">
    <property type="entry name" value="tRNA_bind"/>
    <property type="match status" value="1"/>
</dbReference>
<proteinExistence type="predicted"/>
<evidence type="ECO:0000313" key="5">
    <source>
        <dbReference type="EMBL" id="RTZ77958.1"/>
    </source>
</evidence>
<evidence type="ECO:0000256" key="2">
    <source>
        <dbReference type="ARBA" id="ARBA00022884"/>
    </source>
</evidence>
<dbReference type="InterPro" id="IPR002547">
    <property type="entry name" value="tRNA-bd_dom"/>
</dbReference>
<sequence>MEEINFEDFLRVQIRTGTILEATLNTKARNPAYILRIDFGPLGIKTSSAQIIENYQPDELVGLQISAVLNFPAKRVAGFKSEVLVLGAYSEEKGVVLLTPTDSVENGSLVG</sequence>
<reference evidence="5 6" key="1">
    <citation type="submission" date="2018-06" db="EMBL/GenBank/DDBJ databases">
        <title>Combined omics and stable isotope probing to characterize newly discovered Mariana Back-Arc vent microbial communities.</title>
        <authorList>
            <person name="Trembath-Reichert E."/>
            <person name="Huber J.A."/>
        </authorList>
    </citation>
    <scope>NUCLEOTIDE SEQUENCE [LARGE SCALE GENOMIC DNA]</scope>
    <source>
        <strain evidence="5">MAG 63_1</strain>
    </source>
</reference>
<dbReference type="PANTHER" id="PTHR11586">
    <property type="entry name" value="TRNA-AMINOACYLATION COFACTOR ARC1 FAMILY MEMBER"/>
    <property type="match status" value="1"/>
</dbReference>
<organism evidence="5 6">
    <name type="scientific">SAR324 cluster bacterium</name>
    <dbReference type="NCBI Taxonomy" id="2024889"/>
    <lineage>
        <taxon>Bacteria</taxon>
        <taxon>Deltaproteobacteria</taxon>
        <taxon>SAR324 cluster</taxon>
    </lineage>
</organism>
<dbReference type="GO" id="GO:0000049">
    <property type="term" value="F:tRNA binding"/>
    <property type="evidence" value="ECO:0007669"/>
    <property type="project" value="UniProtKB-UniRule"/>
</dbReference>
<evidence type="ECO:0000256" key="3">
    <source>
        <dbReference type="PROSITE-ProRule" id="PRU00209"/>
    </source>
</evidence>
<dbReference type="Gene3D" id="2.40.50.140">
    <property type="entry name" value="Nucleic acid-binding proteins"/>
    <property type="match status" value="1"/>
</dbReference>
<evidence type="ECO:0000256" key="1">
    <source>
        <dbReference type="ARBA" id="ARBA00022555"/>
    </source>
</evidence>
<feature type="domain" description="TRNA-binding" evidence="4">
    <location>
        <begin position="8"/>
        <end position="111"/>
    </location>
</feature>
<dbReference type="PANTHER" id="PTHR11586:SF37">
    <property type="entry name" value="TRNA-BINDING DOMAIN-CONTAINING PROTEIN"/>
    <property type="match status" value="1"/>
</dbReference>
<keyword evidence="1 3" id="KW-0820">tRNA-binding</keyword>
<dbReference type="InterPro" id="IPR008231">
    <property type="entry name" value="CsaA"/>
</dbReference>
<name>A0A432G393_9DELT</name>
<dbReference type="NCBIfam" id="NF007495">
    <property type="entry name" value="PRK10089.1-4"/>
    <property type="match status" value="1"/>
</dbReference>
<dbReference type="FunFam" id="2.40.50.140:FF:000165">
    <property type="entry name" value="Chaperone CsaA"/>
    <property type="match status" value="1"/>
</dbReference>
<evidence type="ECO:0000313" key="6">
    <source>
        <dbReference type="Proteomes" id="UP000286801"/>
    </source>
</evidence>